<evidence type="ECO:0000313" key="11">
    <source>
        <dbReference type="EMBL" id="CAA9355843.1"/>
    </source>
</evidence>
<accession>A0A6J4MCW4</accession>
<feature type="chain" id="PRO_5039290654" description="Peptidase M14 domain-containing protein" evidence="9">
    <location>
        <begin position="23"/>
        <end position="252"/>
    </location>
</feature>
<dbReference type="GO" id="GO:0006508">
    <property type="term" value="P:proteolysis"/>
    <property type="evidence" value="ECO:0007669"/>
    <property type="project" value="UniProtKB-KW"/>
</dbReference>
<feature type="signal peptide" evidence="9">
    <location>
        <begin position="1"/>
        <end position="22"/>
    </location>
</feature>
<comment type="cofactor">
    <cofactor evidence="1">
        <name>Zn(2+)</name>
        <dbReference type="ChEBI" id="CHEBI:29105"/>
    </cofactor>
</comment>
<proteinExistence type="inferred from homology"/>
<feature type="region of interest" description="Disordered" evidence="8">
    <location>
        <begin position="110"/>
        <end position="144"/>
    </location>
</feature>
<dbReference type="Pfam" id="PF00246">
    <property type="entry name" value="Peptidase_M14"/>
    <property type="match status" value="1"/>
</dbReference>
<keyword evidence="6" id="KW-0482">Metalloprotease</keyword>
<keyword evidence="9" id="KW-0732">Signal</keyword>
<evidence type="ECO:0000259" key="10">
    <source>
        <dbReference type="PROSITE" id="PS52035"/>
    </source>
</evidence>
<keyword evidence="4" id="KW-0378">Hydrolase</keyword>
<protein>
    <recommendedName>
        <fullName evidence="10">Peptidase M14 domain-containing protein</fullName>
    </recommendedName>
</protein>
<comment type="caution">
    <text evidence="7">Lacks conserved residue(s) required for the propagation of feature annotation.</text>
</comment>
<evidence type="ECO:0000256" key="1">
    <source>
        <dbReference type="ARBA" id="ARBA00001947"/>
    </source>
</evidence>
<dbReference type="PROSITE" id="PS52035">
    <property type="entry name" value="PEPTIDASE_M14"/>
    <property type="match status" value="1"/>
</dbReference>
<keyword evidence="5" id="KW-0862">Zinc</keyword>
<dbReference type="SUPFAM" id="SSF53187">
    <property type="entry name" value="Zn-dependent exopeptidases"/>
    <property type="match status" value="1"/>
</dbReference>
<sequence>MVSMRRLALVVAVLVAMSPAAPLELSVAASLEVRAAASERVLIGRSVEGRPIWAYRRGNPSADRVVVVLGQMHGDEPAGVVTARSIRDRLPVPSRADVWVVPTMNPDGLEAGSRNNANGVDLNRNWPTNWEPGSTSGSGPVSEPETRAMLRFLKRVEPTFVASMHQPYKVIGRSDKNRRYVRRLSRQLDLPIAPVGIGGCTGPDCPPIPTMTSWFNTRRSGTCVTIEFGENPGRGYLRGQAARGILRATLSD</sequence>
<dbReference type="PANTHER" id="PTHR11705:SF143">
    <property type="entry name" value="SLL0236 PROTEIN"/>
    <property type="match status" value="1"/>
</dbReference>
<evidence type="ECO:0000256" key="9">
    <source>
        <dbReference type="SAM" id="SignalP"/>
    </source>
</evidence>
<evidence type="ECO:0000256" key="6">
    <source>
        <dbReference type="ARBA" id="ARBA00023049"/>
    </source>
</evidence>
<evidence type="ECO:0000256" key="3">
    <source>
        <dbReference type="ARBA" id="ARBA00022670"/>
    </source>
</evidence>
<dbReference type="Gene3D" id="3.40.630.10">
    <property type="entry name" value="Zn peptidases"/>
    <property type="match status" value="1"/>
</dbReference>
<organism evidence="11">
    <name type="scientific">uncultured Nocardioidaceae bacterium</name>
    <dbReference type="NCBI Taxonomy" id="253824"/>
    <lineage>
        <taxon>Bacteria</taxon>
        <taxon>Bacillati</taxon>
        <taxon>Actinomycetota</taxon>
        <taxon>Actinomycetes</taxon>
        <taxon>Propionibacteriales</taxon>
        <taxon>Nocardioidaceae</taxon>
        <taxon>environmental samples</taxon>
    </lineage>
</organism>
<keyword evidence="3" id="KW-0645">Protease</keyword>
<reference evidence="11" key="1">
    <citation type="submission" date="2020-02" db="EMBL/GenBank/DDBJ databases">
        <authorList>
            <person name="Meier V. D."/>
        </authorList>
    </citation>
    <scope>NUCLEOTIDE SEQUENCE</scope>
    <source>
        <strain evidence="11">AVDCRST_MAG46</strain>
    </source>
</reference>
<dbReference type="PANTHER" id="PTHR11705">
    <property type="entry name" value="PROTEASE FAMILY M14 CARBOXYPEPTIDASE A,B"/>
    <property type="match status" value="1"/>
</dbReference>
<evidence type="ECO:0000256" key="7">
    <source>
        <dbReference type="PROSITE-ProRule" id="PRU01379"/>
    </source>
</evidence>
<evidence type="ECO:0000256" key="5">
    <source>
        <dbReference type="ARBA" id="ARBA00022833"/>
    </source>
</evidence>
<evidence type="ECO:0000256" key="8">
    <source>
        <dbReference type="SAM" id="MobiDB-lite"/>
    </source>
</evidence>
<dbReference type="GO" id="GO:0004181">
    <property type="term" value="F:metallocarboxypeptidase activity"/>
    <property type="evidence" value="ECO:0007669"/>
    <property type="project" value="InterPro"/>
</dbReference>
<dbReference type="AlphaFoldDB" id="A0A6J4MCW4"/>
<evidence type="ECO:0000256" key="2">
    <source>
        <dbReference type="ARBA" id="ARBA00005988"/>
    </source>
</evidence>
<dbReference type="EMBL" id="CADCUD010000201">
    <property type="protein sequence ID" value="CAA9355843.1"/>
    <property type="molecule type" value="Genomic_DNA"/>
</dbReference>
<dbReference type="InterPro" id="IPR000834">
    <property type="entry name" value="Peptidase_M14"/>
</dbReference>
<dbReference type="GO" id="GO:0005615">
    <property type="term" value="C:extracellular space"/>
    <property type="evidence" value="ECO:0007669"/>
    <property type="project" value="TreeGrafter"/>
</dbReference>
<evidence type="ECO:0000256" key="4">
    <source>
        <dbReference type="ARBA" id="ARBA00022801"/>
    </source>
</evidence>
<gene>
    <name evidence="11" type="ORF">AVDCRST_MAG46-2906</name>
</gene>
<dbReference type="GO" id="GO:0008270">
    <property type="term" value="F:zinc ion binding"/>
    <property type="evidence" value="ECO:0007669"/>
    <property type="project" value="InterPro"/>
</dbReference>
<dbReference type="SMART" id="SM00631">
    <property type="entry name" value="Zn_pept"/>
    <property type="match status" value="1"/>
</dbReference>
<feature type="compositionally biased region" description="Polar residues" evidence="8">
    <location>
        <begin position="125"/>
        <end position="139"/>
    </location>
</feature>
<name>A0A6J4MCW4_9ACTN</name>
<comment type="similarity">
    <text evidence="2 7">Belongs to the peptidase M14 family.</text>
</comment>
<feature type="domain" description="Peptidase M14" evidence="10">
    <location>
        <begin position="3"/>
        <end position="252"/>
    </location>
</feature>
<dbReference type="PRINTS" id="PR00765">
    <property type="entry name" value="CRBOXYPTASEA"/>
</dbReference>